<dbReference type="InterPro" id="IPR039447">
    <property type="entry name" value="UreH-like_TM_dom"/>
</dbReference>
<dbReference type="InterPro" id="IPR051790">
    <property type="entry name" value="Cytochrome_c-biogenesis_DsbD"/>
</dbReference>
<evidence type="ECO:0000256" key="1">
    <source>
        <dbReference type="SAM" id="Phobius"/>
    </source>
</evidence>
<feature type="transmembrane region" description="Helical" evidence="1">
    <location>
        <begin position="95"/>
        <end position="120"/>
    </location>
</feature>
<sequence>MLFVVLRITFSEYGEMLIAPVLIFVGVFMLFGDRLNLPKFVFSGTGKTEKLKGNLGSLLLGVLFALAFCPTSGLFYFGMLIPMSATEPGGNLLPVVYAVATGLPVILVAWILAYSVAGIGKFYNRIQIFQKWFNRVVAALFIAVGIYYAYINYL</sequence>
<dbReference type="EMBL" id="QSUP01000002">
    <property type="protein sequence ID" value="RGN53715.1"/>
    <property type="molecule type" value="Genomic_DNA"/>
</dbReference>
<keyword evidence="1" id="KW-0812">Transmembrane</keyword>
<dbReference type="PANTHER" id="PTHR31272">
    <property type="entry name" value="CYTOCHROME C-TYPE BIOGENESIS PROTEIN HI_1454-RELATED"/>
    <property type="match status" value="1"/>
</dbReference>
<reference evidence="3 4" key="1">
    <citation type="submission" date="2018-08" db="EMBL/GenBank/DDBJ databases">
        <title>A genome reference for cultivated species of the human gut microbiota.</title>
        <authorList>
            <person name="Zou Y."/>
            <person name="Xue W."/>
            <person name="Luo G."/>
        </authorList>
    </citation>
    <scope>NUCLEOTIDE SEQUENCE [LARGE SCALE GENOMIC DNA]</scope>
    <source>
        <strain evidence="3 4">OM05-11AA</strain>
    </source>
</reference>
<feature type="transmembrane region" description="Helical" evidence="1">
    <location>
        <begin position="132"/>
        <end position="151"/>
    </location>
</feature>
<keyword evidence="1" id="KW-1133">Transmembrane helix</keyword>
<dbReference type="AlphaFoldDB" id="A0AB37LY91"/>
<name>A0AB37LY91_9BACT</name>
<feature type="transmembrane region" description="Helical" evidence="1">
    <location>
        <begin position="16"/>
        <end position="37"/>
    </location>
</feature>
<keyword evidence="1" id="KW-0472">Membrane</keyword>
<dbReference type="PANTHER" id="PTHR31272:SF4">
    <property type="entry name" value="CYTOCHROME C-TYPE BIOGENESIS PROTEIN HI_1454-RELATED"/>
    <property type="match status" value="1"/>
</dbReference>
<proteinExistence type="predicted"/>
<dbReference type="Proteomes" id="UP000261088">
    <property type="component" value="Unassembled WGS sequence"/>
</dbReference>
<feature type="transmembrane region" description="Helical" evidence="1">
    <location>
        <begin position="58"/>
        <end position="83"/>
    </location>
</feature>
<dbReference type="Pfam" id="PF13386">
    <property type="entry name" value="DsbD_2"/>
    <property type="match status" value="1"/>
</dbReference>
<protein>
    <recommendedName>
        <fullName evidence="2">Urease accessory protein UreH-like transmembrane domain-containing protein</fullName>
    </recommendedName>
</protein>
<gene>
    <name evidence="3" type="ORF">DXB61_02270</name>
</gene>
<evidence type="ECO:0000313" key="4">
    <source>
        <dbReference type="Proteomes" id="UP000261088"/>
    </source>
</evidence>
<evidence type="ECO:0000259" key="2">
    <source>
        <dbReference type="Pfam" id="PF13386"/>
    </source>
</evidence>
<comment type="caution">
    <text evidence="3">The sequence shown here is derived from an EMBL/GenBank/DDBJ whole genome shotgun (WGS) entry which is preliminary data.</text>
</comment>
<evidence type="ECO:0000313" key="3">
    <source>
        <dbReference type="EMBL" id="RGN53715.1"/>
    </source>
</evidence>
<organism evidence="3 4">
    <name type="scientific">Parabacteroides merdae</name>
    <dbReference type="NCBI Taxonomy" id="46503"/>
    <lineage>
        <taxon>Bacteria</taxon>
        <taxon>Pseudomonadati</taxon>
        <taxon>Bacteroidota</taxon>
        <taxon>Bacteroidia</taxon>
        <taxon>Bacteroidales</taxon>
        <taxon>Tannerellaceae</taxon>
        <taxon>Parabacteroides</taxon>
    </lineage>
</organism>
<feature type="domain" description="Urease accessory protein UreH-like transmembrane" evidence="2">
    <location>
        <begin position="14"/>
        <end position="147"/>
    </location>
</feature>
<accession>A0AB37LY91</accession>